<feature type="domain" description="DUF7159" evidence="3">
    <location>
        <begin position="1"/>
        <end position="226"/>
    </location>
</feature>
<evidence type="ECO:0000313" key="6">
    <source>
        <dbReference type="Proteomes" id="UP000465240"/>
    </source>
</evidence>
<evidence type="ECO:0000313" key="7">
    <source>
        <dbReference type="Proteomes" id="UP001229081"/>
    </source>
</evidence>
<protein>
    <recommendedName>
        <fullName evidence="3">DUF7159 domain-containing protein</fullName>
    </recommendedName>
</protein>
<keyword evidence="2" id="KW-0812">Transmembrane</keyword>
<dbReference type="EMBL" id="JAUFSA010000001">
    <property type="protein sequence ID" value="MDP7737331.1"/>
    <property type="molecule type" value="Genomic_DNA"/>
</dbReference>
<accession>A0AAJ1W4T9</accession>
<feature type="region of interest" description="Disordered" evidence="1">
    <location>
        <begin position="307"/>
        <end position="376"/>
    </location>
</feature>
<evidence type="ECO:0000259" key="3">
    <source>
        <dbReference type="Pfam" id="PF23717"/>
    </source>
</evidence>
<feature type="compositionally biased region" description="Pro residues" evidence="1">
    <location>
        <begin position="323"/>
        <end position="336"/>
    </location>
</feature>
<keyword evidence="2" id="KW-1133">Transmembrane helix</keyword>
<evidence type="ECO:0000256" key="1">
    <source>
        <dbReference type="SAM" id="MobiDB-lite"/>
    </source>
</evidence>
<feature type="compositionally biased region" description="Low complexity" evidence="1">
    <location>
        <begin position="352"/>
        <end position="374"/>
    </location>
</feature>
<keyword evidence="2" id="KW-0472">Membrane</keyword>
<name>A0AAJ1W4T9_9MYCO</name>
<keyword evidence="6" id="KW-1185">Reference proteome</keyword>
<feature type="compositionally biased region" description="Gly residues" evidence="1">
    <location>
        <begin position="433"/>
        <end position="442"/>
    </location>
</feature>
<dbReference type="Pfam" id="PF23717">
    <property type="entry name" value="DUF7159"/>
    <property type="match status" value="1"/>
</dbReference>
<dbReference type="AlphaFoldDB" id="A0AAJ1W4T9"/>
<dbReference type="Proteomes" id="UP001229081">
    <property type="component" value="Unassembled WGS sequence"/>
</dbReference>
<dbReference type="PRINTS" id="PR01217">
    <property type="entry name" value="PRICHEXTENSN"/>
</dbReference>
<reference evidence="4 6" key="1">
    <citation type="journal article" date="2019" name="Emerg. Microbes Infect.">
        <title>Comprehensive subspecies identification of 175 nontuberculous mycobacteria species based on 7547 genomic profiles.</title>
        <authorList>
            <person name="Matsumoto Y."/>
            <person name="Kinjo T."/>
            <person name="Motooka D."/>
            <person name="Nabeya D."/>
            <person name="Jung N."/>
            <person name="Uechi K."/>
            <person name="Horii T."/>
            <person name="Iida T."/>
            <person name="Fujita J."/>
            <person name="Nakamura S."/>
        </authorList>
    </citation>
    <scope>NUCLEOTIDE SEQUENCE [LARGE SCALE GENOMIC DNA]</scope>
    <source>
        <strain evidence="4 6">JCM 18565</strain>
    </source>
</reference>
<comment type="caution">
    <text evidence="5">The sequence shown here is derived from an EMBL/GenBank/DDBJ whole genome shotgun (WGS) entry which is preliminary data.</text>
</comment>
<gene>
    <name evidence="4" type="ORF">MPRG_01690</name>
    <name evidence="5" type="ORF">QXL92_21525</name>
</gene>
<evidence type="ECO:0000313" key="5">
    <source>
        <dbReference type="EMBL" id="MDP7737331.1"/>
    </source>
</evidence>
<dbReference type="InterPro" id="IPR055583">
    <property type="entry name" value="DUF7159"/>
</dbReference>
<reference evidence="4" key="2">
    <citation type="submission" date="2020-02" db="EMBL/GenBank/DDBJ databases">
        <authorList>
            <person name="Matsumoto Y."/>
            <person name="Kinjo T."/>
            <person name="Motooka D."/>
            <person name="Nabeya D."/>
            <person name="Jung N."/>
            <person name="Uechi K."/>
            <person name="Horii T."/>
            <person name="Iida T."/>
            <person name="Fujita J."/>
            <person name="Nakamura S."/>
        </authorList>
    </citation>
    <scope>NUCLEOTIDE SEQUENCE</scope>
    <source>
        <strain evidence="4">JCM 18565</strain>
    </source>
</reference>
<feature type="region of interest" description="Disordered" evidence="1">
    <location>
        <begin position="417"/>
        <end position="465"/>
    </location>
</feature>
<dbReference type="Proteomes" id="UP000465240">
    <property type="component" value="Unassembled WGS sequence"/>
</dbReference>
<evidence type="ECO:0000256" key="2">
    <source>
        <dbReference type="SAM" id="Phobius"/>
    </source>
</evidence>
<evidence type="ECO:0000313" key="4">
    <source>
        <dbReference type="EMBL" id="GFG76893.1"/>
    </source>
</evidence>
<reference evidence="5" key="3">
    <citation type="submission" date="2023-06" db="EMBL/GenBank/DDBJ databases">
        <title>Identification of two novel mycobacterium reveal diversities and complexities of Mycobacterium gordonae clade.</title>
        <authorList>
            <person name="Matsumoto Y."/>
            <person name="Nakamura S."/>
            <person name="Motooka D."/>
            <person name="Fukushima K."/>
        </authorList>
    </citation>
    <scope>NUCLEOTIDE SEQUENCE</scope>
    <source>
        <strain evidence="5">TY812</strain>
    </source>
</reference>
<proteinExistence type="predicted"/>
<organism evidence="5 7">
    <name type="scientific">Mycobacterium paragordonae</name>
    <dbReference type="NCBI Taxonomy" id="1389713"/>
    <lineage>
        <taxon>Bacteria</taxon>
        <taxon>Bacillati</taxon>
        <taxon>Actinomycetota</taxon>
        <taxon>Actinomycetes</taxon>
        <taxon>Mycobacteriales</taxon>
        <taxon>Mycobacteriaceae</taxon>
        <taxon>Mycobacterium</taxon>
    </lineage>
</organism>
<sequence>MSMAPTAVRMVLVEGENGDGALVDEDSIDVREEDAPTFNAADQVISAILGTREGATEGGYQLASTGVTWRDPAQAAELRDALASRKIENVMLVSAFLAAAALAHSVGNETNYAQTALLFIEPDTATLAVVNSADGSVADIQTQPLPSDDDAAVARLAELVATAETLQTHPDAVFVVGSGVDVPMIKPALDAATTLPVTLPEEPETALAWGAALASANTPLLSASTAARAYAQDPGTGAYAPLVLDPAYFDNSAAADGALAYSAVDADHDEPKTEGRRPLGLLGSVLLSIFVVGVASLVVSLAVSIRSTSNTRPDPGQALVQPTPAPQAPAPTPQAPAPAAVPEQAPAPAPQAPAQVPEQAPAPQAPQVPVEVPQAPVPQAPAPAPVAPAPVPVAPAPVPVPVPVPQLPQIFTPQFPLGPGGGGGRGGDDGRGPGKFPGGGKGGGERGGKGGGGRGGFNIPGIPGF</sequence>
<feature type="compositionally biased region" description="Gly residues" evidence="1">
    <location>
        <begin position="449"/>
        <end position="465"/>
    </location>
</feature>
<feature type="transmembrane region" description="Helical" evidence="2">
    <location>
        <begin position="279"/>
        <end position="303"/>
    </location>
</feature>
<dbReference type="EMBL" id="BLKX01000001">
    <property type="protein sequence ID" value="GFG76893.1"/>
    <property type="molecule type" value="Genomic_DNA"/>
</dbReference>